<reference evidence="14 15" key="1">
    <citation type="submission" date="2018-06" db="EMBL/GenBank/DDBJ databases">
        <authorList>
            <consortium name="Pathogen Informatics"/>
            <person name="Doyle S."/>
        </authorList>
    </citation>
    <scope>NUCLEOTIDE SEQUENCE [LARGE SCALE GENOMIC DNA]</scope>
    <source>
        <strain evidence="14 15">NCTC11157</strain>
    </source>
</reference>
<dbReference type="AlphaFoldDB" id="A0A379DZ14"/>
<evidence type="ECO:0000256" key="10">
    <source>
        <dbReference type="ARBA" id="ARBA00029409"/>
    </source>
</evidence>
<name>A0A379DZ14_9BACT</name>
<gene>
    <name evidence="14" type="ORF">NCTC11157_01453</name>
</gene>
<dbReference type="EMBL" id="UGTL01000001">
    <property type="protein sequence ID" value="SUB85718.1"/>
    <property type="molecule type" value="Genomic_DNA"/>
</dbReference>
<proteinExistence type="inferred from homology"/>
<evidence type="ECO:0000256" key="9">
    <source>
        <dbReference type="ARBA" id="ARBA00022909"/>
    </source>
</evidence>
<sequence length="119" mass="13699">MCKEEQAERVEIMISLGSNTNQEANIKTAIEELKKEFNDIHFTEPIWTEPIGVQSDKYLNCLASFTTQRSLEDLNKVLKRIETSMGDSHENHKQGIVLMDLDVIKYGNKEVKKIAWLES</sequence>
<evidence type="ECO:0000313" key="14">
    <source>
        <dbReference type="EMBL" id="SUB85718.1"/>
    </source>
</evidence>
<dbReference type="GO" id="GO:0005524">
    <property type="term" value="F:ATP binding"/>
    <property type="evidence" value="ECO:0007669"/>
    <property type="project" value="UniProtKB-KW"/>
</dbReference>
<dbReference type="EC" id="2.7.6.3" evidence="3"/>
<evidence type="ECO:0000256" key="11">
    <source>
        <dbReference type="ARBA" id="ARBA00029766"/>
    </source>
</evidence>
<evidence type="ECO:0000256" key="2">
    <source>
        <dbReference type="ARBA" id="ARBA00005810"/>
    </source>
</evidence>
<dbReference type="PANTHER" id="PTHR43071:SF1">
    <property type="entry name" value="2-AMINO-4-HYDROXY-6-HYDROXYMETHYLDIHYDROPTERIDINE PYROPHOSPHOKINASE"/>
    <property type="match status" value="1"/>
</dbReference>
<comment type="function">
    <text evidence="10">Catalyzes the transfer of pyrophosphate from adenosine triphosphate (ATP) to 6-hydroxymethyl-7,8-dihydropterin, an enzymatic step in folate biosynthesis pathway.</text>
</comment>
<feature type="domain" description="7,8-dihydro-6-hydroxymethylpterin-pyrophosphokinase" evidence="13">
    <location>
        <begin position="13"/>
        <end position="107"/>
    </location>
</feature>
<dbReference type="SUPFAM" id="SSF55083">
    <property type="entry name" value="6-hydroxymethyl-7,8-dihydropterin pyrophosphokinase, HPPK"/>
    <property type="match status" value="1"/>
</dbReference>
<dbReference type="GO" id="GO:0003848">
    <property type="term" value="F:2-amino-4-hydroxy-6-hydroxymethyldihydropteridine diphosphokinase activity"/>
    <property type="evidence" value="ECO:0007669"/>
    <property type="project" value="UniProtKB-EC"/>
</dbReference>
<evidence type="ECO:0000313" key="15">
    <source>
        <dbReference type="Proteomes" id="UP000254072"/>
    </source>
</evidence>
<evidence type="ECO:0000256" key="3">
    <source>
        <dbReference type="ARBA" id="ARBA00013253"/>
    </source>
</evidence>
<keyword evidence="7 14" id="KW-0418">Kinase</keyword>
<dbReference type="InterPro" id="IPR035907">
    <property type="entry name" value="Hppk_sf"/>
</dbReference>
<comment type="similarity">
    <text evidence="2">Belongs to the HPPK family.</text>
</comment>
<keyword evidence="6" id="KW-0547">Nucleotide-binding</keyword>
<evidence type="ECO:0000256" key="1">
    <source>
        <dbReference type="ARBA" id="ARBA00005051"/>
    </source>
</evidence>
<dbReference type="GO" id="GO:0046654">
    <property type="term" value="P:tetrahydrofolate biosynthetic process"/>
    <property type="evidence" value="ECO:0007669"/>
    <property type="project" value="UniProtKB-UniPathway"/>
</dbReference>
<keyword evidence="8" id="KW-0067">ATP-binding</keyword>
<evidence type="ECO:0000259" key="13">
    <source>
        <dbReference type="Pfam" id="PF01288"/>
    </source>
</evidence>
<comment type="pathway">
    <text evidence="1">Cofactor biosynthesis; tetrahydrofolate biosynthesis; 2-amino-4-hydroxy-6-hydroxymethyl-7,8-dihydropteridine diphosphate from 7,8-dihydroneopterin triphosphate: step 4/4.</text>
</comment>
<dbReference type="Proteomes" id="UP000254072">
    <property type="component" value="Unassembled WGS sequence"/>
</dbReference>
<keyword evidence="5" id="KW-0808">Transferase</keyword>
<dbReference type="Pfam" id="PF01288">
    <property type="entry name" value="HPPK"/>
    <property type="match status" value="1"/>
</dbReference>
<evidence type="ECO:0000256" key="7">
    <source>
        <dbReference type="ARBA" id="ARBA00022777"/>
    </source>
</evidence>
<evidence type="ECO:0000256" key="8">
    <source>
        <dbReference type="ARBA" id="ARBA00022840"/>
    </source>
</evidence>
<evidence type="ECO:0000256" key="6">
    <source>
        <dbReference type="ARBA" id="ARBA00022741"/>
    </source>
</evidence>
<dbReference type="Gene3D" id="3.30.70.560">
    <property type="entry name" value="7,8-Dihydro-6-hydroxymethylpterin-pyrophosphokinase HPPK"/>
    <property type="match status" value="1"/>
</dbReference>
<accession>A0A379DZ14</accession>
<dbReference type="GO" id="GO:0046656">
    <property type="term" value="P:folic acid biosynthetic process"/>
    <property type="evidence" value="ECO:0007669"/>
    <property type="project" value="UniProtKB-KW"/>
</dbReference>
<dbReference type="GO" id="GO:0016301">
    <property type="term" value="F:kinase activity"/>
    <property type="evidence" value="ECO:0007669"/>
    <property type="project" value="UniProtKB-KW"/>
</dbReference>
<evidence type="ECO:0000256" key="4">
    <source>
        <dbReference type="ARBA" id="ARBA00016218"/>
    </source>
</evidence>
<dbReference type="UniPathway" id="UPA00077">
    <property type="reaction ID" value="UER00155"/>
</dbReference>
<organism evidence="14 15">
    <name type="scientific">Prevotella disiens</name>
    <dbReference type="NCBI Taxonomy" id="28130"/>
    <lineage>
        <taxon>Bacteria</taxon>
        <taxon>Pseudomonadati</taxon>
        <taxon>Bacteroidota</taxon>
        <taxon>Bacteroidia</taxon>
        <taxon>Bacteroidales</taxon>
        <taxon>Prevotellaceae</taxon>
        <taxon>Prevotella</taxon>
    </lineage>
</organism>
<evidence type="ECO:0000256" key="5">
    <source>
        <dbReference type="ARBA" id="ARBA00022679"/>
    </source>
</evidence>
<dbReference type="PANTHER" id="PTHR43071">
    <property type="entry name" value="2-AMINO-4-HYDROXY-6-HYDROXYMETHYLDIHYDROPTERIDINE PYROPHOSPHOKINASE"/>
    <property type="match status" value="1"/>
</dbReference>
<dbReference type="InterPro" id="IPR000550">
    <property type="entry name" value="Hppk"/>
</dbReference>
<evidence type="ECO:0000256" key="12">
    <source>
        <dbReference type="ARBA" id="ARBA00033413"/>
    </source>
</evidence>
<protein>
    <recommendedName>
        <fullName evidence="4">2-amino-4-hydroxy-6-hydroxymethyldihydropteridine pyrophosphokinase</fullName>
        <ecNumber evidence="3">2.7.6.3</ecNumber>
    </recommendedName>
    <alternativeName>
        <fullName evidence="11">6-hydroxymethyl-7,8-dihydropterin pyrophosphokinase</fullName>
    </alternativeName>
    <alternativeName>
        <fullName evidence="12">7,8-dihydro-6-hydroxymethylpterin-pyrophosphokinase</fullName>
    </alternativeName>
</protein>
<keyword evidence="9" id="KW-0289">Folate biosynthesis</keyword>